<evidence type="ECO:0000313" key="11">
    <source>
        <dbReference type="Proteomes" id="UP001239462"/>
    </source>
</evidence>
<evidence type="ECO:0000256" key="5">
    <source>
        <dbReference type="PROSITE-ProRule" id="PRU00284"/>
    </source>
</evidence>
<protein>
    <submittedName>
        <fullName evidence="10">Methyl-accepting chemotaxis protein</fullName>
    </submittedName>
</protein>
<feature type="transmembrane region" description="Helical" evidence="7">
    <location>
        <begin position="12"/>
        <end position="32"/>
    </location>
</feature>
<dbReference type="InterPro" id="IPR009056">
    <property type="entry name" value="Cyt_c-like_dom"/>
</dbReference>
<dbReference type="PANTHER" id="PTHR32089">
    <property type="entry name" value="METHYL-ACCEPTING CHEMOTAXIS PROTEIN MCPB"/>
    <property type="match status" value="1"/>
</dbReference>
<dbReference type="InterPro" id="IPR004090">
    <property type="entry name" value="Chemotax_Me-accpt_rcpt"/>
</dbReference>
<keyword evidence="7" id="KW-0812">Transmembrane</keyword>
<evidence type="ECO:0000256" key="2">
    <source>
        <dbReference type="ARBA" id="ARBA00023004"/>
    </source>
</evidence>
<dbReference type="Gene3D" id="1.10.287.950">
    <property type="entry name" value="Methyl-accepting chemotaxis protein"/>
    <property type="match status" value="1"/>
</dbReference>
<keyword evidence="7" id="KW-1133">Transmembrane helix</keyword>
<evidence type="ECO:0000256" key="1">
    <source>
        <dbReference type="ARBA" id="ARBA00022723"/>
    </source>
</evidence>
<keyword evidence="3 5" id="KW-0807">Transducer</keyword>
<evidence type="ECO:0000259" key="9">
    <source>
        <dbReference type="PROSITE" id="PS51007"/>
    </source>
</evidence>
<gene>
    <name evidence="10" type="ORF">QTN89_21355</name>
</gene>
<accession>A0ABT7PND4</accession>
<evidence type="ECO:0000259" key="8">
    <source>
        <dbReference type="PROSITE" id="PS50111"/>
    </source>
</evidence>
<dbReference type="InterPro" id="IPR021796">
    <property type="entry name" value="Tll0287-like_dom"/>
</dbReference>
<keyword evidence="1 6" id="KW-0479">Metal-binding</keyword>
<evidence type="ECO:0000256" key="6">
    <source>
        <dbReference type="PROSITE-ProRule" id="PRU00433"/>
    </source>
</evidence>
<keyword evidence="6" id="KW-0349">Heme</keyword>
<dbReference type="InterPro" id="IPR004089">
    <property type="entry name" value="MCPsignal_dom"/>
</dbReference>
<dbReference type="Proteomes" id="UP001239462">
    <property type="component" value="Unassembled WGS sequence"/>
</dbReference>
<dbReference type="Pfam" id="PF00015">
    <property type="entry name" value="MCPsignal"/>
    <property type="match status" value="1"/>
</dbReference>
<feature type="transmembrane region" description="Helical" evidence="7">
    <location>
        <begin position="223"/>
        <end position="245"/>
    </location>
</feature>
<feature type="domain" description="Methyl-accepting transducer" evidence="8">
    <location>
        <begin position="256"/>
        <end position="485"/>
    </location>
</feature>
<keyword evidence="2 6" id="KW-0408">Iron</keyword>
<keyword evidence="11" id="KW-1185">Reference proteome</keyword>
<dbReference type="EMBL" id="JASZZN010000018">
    <property type="protein sequence ID" value="MDM4018009.1"/>
    <property type="molecule type" value="Genomic_DNA"/>
</dbReference>
<organism evidence="10 11">
    <name type="scientific">Roseiconus lacunae</name>
    <dbReference type="NCBI Taxonomy" id="2605694"/>
    <lineage>
        <taxon>Bacteria</taxon>
        <taxon>Pseudomonadati</taxon>
        <taxon>Planctomycetota</taxon>
        <taxon>Planctomycetia</taxon>
        <taxon>Pirellulales</taxon>
        <taxon>Pirellulaceae</taxon>
        <taxon>Roseiconus</taxon>
    </lineage>
</organism>
<name>A0ABT7PND4_9BACT</name>
<evidence type="ECO:0000256" key="3">
    <source>
        <dbReference type="ARBA" id="ARBA00023224"/>
    </source>
</evidence>
<dbReference type="PANTHER" id="PTHR32089:SF112">
    <property type="entry name" value="LYSOZYME-LIKE PROTEIN-RELATED"/>
    <property type="match status" value="1"/>
</dbReference>
<dbReference type="PRINTS" id="PR00260">
    <property type="entry name" value="CHEMTRNSDUCR"/>
</dbReference>
<dbReference type="PROSITE" id="PS50111">
    <property type="entry name" value="CHEMOTAXIS_TRANSDUC_2"/>
    <property type="match status" value="1"/>
</dbReference>
<keyword evidence="7" id="KW-0472">Membrane</keyword>
<dbReference type="SMART" id="SM00283">
    <property type="entry name" value="MA"/>
    <property type="match status" value="1"/>
</dbReference>
<dbReference type="RefSeq" id="WP_149499498.1">
    <property type="nucleotide sequence ID" value="NZ_JASZZN010000018.1"/>
</dbReference>
<feature type="domain" description="Cytochrome c" evidence="9">
    <location>
        <begin position="149"/>
        <end position="303"/>
    </location>
</feature>
<reference evidence="10 11" key="1">
    <citation type="submission" date="2023-06" db="EMBL/GenBank/DDBJ databases">
        <title>Roseiconus lacunae JC819 isolated from Gulf of Mannar region, Tamil Nadu.</title>
        <authorList>
            <person name="Pk S."/>
            <person name="Ch S."/>
            <person name="Ch V.R."/>
        </authorList>
    </citation>
    <scope>NUCLEOTIDE SEQUENCE [LARGE SCALE GENOMIC DNA]</scope>
    <source>
        <strain evidence="10 11">JC819</strain>
    </source>
</reference>
<dbReference type="PROSITE" id="PS51007">
    <property type="entry name" value="CYTC"/>
    <property type="match status" value="1"/>
</dbReference>
<evidence type="ECO:0000256" key="4">
    <source>
        <dbReference type="ARBA" id="ARBA00029447"/>
    </source>
</evidence>
<evidence type="ECO:0000313" key="10">
    <source>
        <dbReference type="EMBL" id="MDM4018009.1"/>
    </source>
</evidence>
<dbReference type="SUPFAM" id="SSF58104">
    <property type="entry name" value="Methyl-accepting chemotaxis protein (MCP) signaling domain"/>
    <property type="match status" value="1"/>
</dbReference>
<proteinExistence type="inferred from homology"/>
<comment type="similarity">
    <text evidence="4">Belongs to the methyl-accepting chemotaxis (MCP) protein family.</text>
</comment>
<evidence type="ECO:0000256" key="7">
    <source>
        <dbReference type="SAM" id="Phobius"/>
    </source>
</evidence>
<dbReference type="Pfam" id="PF11845">
    <property type="entry name" value="Tll0287-like"/>
    <property type="match status" value="1"/>
</dbReference>
<sequence>MRIYTDLPLQYRVITICIAGPFLMVAAIFWVFQKNCHQRALETTIEKARAICLETEAAEEQRKKDWENGIISHDEFIALIKSGRRKDANALLPVVAAQHAAMHKSEESGYTFRVPAENARDPEYSPTQLESEALKTIRSQGLDEYTYVDDANNNVHYFRPIRVSDSCLPCHGSSEDSRLAWGTDNGTDPTGVAVENWKAGDIPAAFEIIQSLDNADAAVMEQLLNVGLVAFFGLTLTAVITWVVLKRTVTSRLYRSAHAIEDATHDLHELSDRLEESAKSTSFDSASMSALVADISSSVSALASASKEMTISIADISENMNQASVVAANAVQESQETTCAIEHLLESNRKIENVIGIINGLAEQTNLLALNATIEAARAGEAGKGFAVVANEVKDLANETSKATQSITQAISEIQSDSSVVTDSVRKIQEIIGRMSESQQSIASAVDEQSATTAEISRSINEVAAVGENLASQVDNIADHAQVNALQIKSSRDSVVGIEEMIHELRDIIDGANQSQQTISQRPQKANQS</sequence>
<comment type="caution">
    <text evidence="10">The sequence shown here is derived from an EMBL/GenBank/DDBJ whole genome shotgun (WGS) entry which is preliminary data.</text>
</comment>